<dbReference type="PANTHER" id="PTHR33169">
    <property type="entry name" value="PADR-FAMILY TRANSCRIPTIONAL REGULATOR"/>
    <property type="match status" value="1"/>
</dbReference>
<dbReference type="PANTHER" id="PTHR33169:SF27">
    <property type="entry name" value="TRANSCRIPTIONAL REGULATOR PADR FAMILY PROTEIN"/>
    <property type="match status" value="1"/>
</dbReference>
<dbReference type="EMBL" id="BONQ01000069">
    <property type="protein sequence ID" value="GIG46406.1"/>
    <property type="molecule type" value="Genomic_DNA"/>
</dbReference>
<evidence type="ECO:0000313" key="2">
    <source>
        <dbReference type="EMBL" id="GIG46406.1"/>
    </source>
</evidence>
<reference evidence="2" key="1">
    <citation type="submission" date="2021-01" db="EMBL/GenBank/DDBJ databases">
        <title>Whole genome shotgun sequence of Dactylosporangium siamense NBRC 106093.</title>
        <authorList>
            <person name="Komaki H."/>
            <person name="Tamura T."/>
        </authorList>
    </citation>
    <scope>NUCLEOTIDE SEQUENCE</scope>
    <source>
        <strain evidence="2">NBRC 106093</strain>
    </source>
</reference>
<organism evidence="2 3">
    <name type="scientific">Dactylosporangium siamense</name>
    <dbReference type="NCBI Taxonomy" id="685454"/>
    <lineage>
        <taxon>Bacteria</taxon>
        <taxon>Bacillati</taxon>
        <taxon>Actinomycetota</taxon>
        <taxon>Actinomycetes</taxon>
        <taxon>Micromonosporales</taxon>
        <taxon>Micromonosporaceae</taxon>
        <taxon>Dactylosporangium</taxon>
    </lineage>
</organism>
<feature type="domain" description="Transcription regulator PadR N-terminal" evidence="1">
    <location>
        <begin position="36"/>
        <end position="82"/>
    </location>
</feature>
<keyword evidence="3" id="KW-1185">Reference proteome</keyword>
<dbReference type="AlphaFoldDB" id="A0A919UC59"/>
<dbReference type="SUPFAM" id="SSF46785">
    <property type="entry name" value="Winged helix' DNA-binding domain"/>
    <property type="match status" value="1"/>
</dbReference>
<evidence type="ECO:0000313" key="3">
    <source>
        <dbReference type="Proteomes" id="UP000660611"/>
    </source>
</evidence>
<dbReference type="InterPro" id="IPR005149">
    <property type="entry name" value="Tscrpt_reg_PadR_N"/>
</dbReference>
<dbReference type="Gene3D" id="1.10.10.10">
    <property type="entry name" value="Winged helix-like DNA-binding domain superfamily/Winged helix DNA-binding domain"/>
    <property type="match status" value="1"/>
</dbReference>
<sequence>MPRLPHTSPQTLHVFEALLAAPDAWRYGYDLSRETGLASGSLYPILMRLAEGALLETRWEPAEQPGRPPRHLYRLTPTGAELARARLARAAAVSSPTPAVPPTAAVVTPSAAVVRLRPQAAS</sequence>
<dbReference type="Pfam" id="PF03551">
    <property type="entry name" value="PadR"/>
    <property type="match status" value="1"/>
</dbReference>
<accession>A0A919UC59</accession>
<dbReference type="RefSeq" id="WP_203848170.1">
    <property type="nucleotide sequence ID" value="NZ_BAAAVW010000013.1"/>
</dbReference>
<dbReference type="InterPro" id="IPR036388">
    <property type="entry name" value="WH-like_DNA-bd_sf"/>
</dbReference>
<protein>
    <recommendedName>
        <fullName evidence="1">Transcription regulator PadR N-terminal domain-containing protein</fullName>
    </recommendedName>
</protein>
<proteinExistence type="predicted"/>
<dbReference type="InterPro" id="IPR052509">
    <property type="entry name" value="Metal_resp_DNA-bind_regulator"/>
</dbReference>
<evidence type="ECO:0000259" key="1">
    <source>
        <dbReference type="Pfam" id="PF03551"/>
    </source>
</evidence>
<comment type="caution">
    <text evidence="2">The sequence shown here is derived from an EMBL/GenBank/DDBJ whole genome shotgun (WGS) entry which is preliminary data.</text>
</comment>
<gene>
    <name evidence="2" type="ORF">Dsi01nite_044470</name>
</gene>
<dbReference type="InterPro" id="IPR036390">
    <property type="entry name" value="WH_DNA-bd_sf"/>
</dbReference>
<name>A0A919UC59_9ACTN</name>
<dbReference type="Proteomes" id="UP000660611">
    <property type="component" value="Unassembled WGS sequence"/>
</dbReference>